<accession>A0A9X9A9T3</accession>
<dbReference type="Pfam" id="PF16657">
    <property type="entry name" value="Malt_amylase_C"/>
    <property type="match status" value="1"/>
</dbReference>
<feature type="domain" description="Glycosyl hydrolase family 13 catalytic" evidence="4">
    <location>
        <begin position="2"/>
        <end position="55"/>
    </location>
</feature>
<evidence type="ECO:0000256" key="2">
    <source>
        <dbReference type="ARBA" id="ARBA00022801"/>
    </source>
</evidence>
<dbReference type="InterPro" id="IPR006047">
    <property type="entry name" value="GH13_cat_dom"/>
</dbReference>
<dbReference type="EMBL" id="SZOH01000922">
    <property type="protein sequence ID" value="TKJ03114.1"/>
    <property type="molecule type" value="Genomic_DNA"/>
</dbReference>
<dbReference type="GO" id="GO:0004556">
    <property type="term" value="F:alpha-amylase activity"/>
    <property type="evidence" value="ECO:0007669"/>
    <property type="project" value="TreeGrafter"/>
</dbReference>
<dbReference type="Proteomes" id="UP000308444">
    <property type="component" value="Unassembled WGS sequence"/>
</dbReference>
<dbReference type="InterPro" id="IPR017853">
    <property type="entry name" value="GH"/>
</dbReference>
<sequence>DEMNAGFTTSTPWFSMNPNYKEINVEKQKNEEKSIFNFYKKMIALKKEHDVLNYGTYDLLLEDDPQIYAYTRTLQDEKVIVISNISKEEAVYNEDLFALERKRLLLNNYEVTEHEEVTTIALKPYETRVYRIS</sequence>
<dbReference type="SUPFAM" id="SSF51445">
    <property type="entry name" value="(Trans)glycosidases"/>
    <property type="match status" value="1"/>
</dbReference>
<dbReference type="InterPro" id="IPR013780">
    <property type="entry name" value="Glyco_hydro_b"/>
</dbReference>
<evidence type="ECO:0000313" key="7">
    <source>
        <dbReference type="Proteomes" id="UP000308444"/>
    </source>
</evidence>
<name>A0A9X9A9T3_BACCE</name>
<dbReference type="Gene3D" id="2.60.40.1180">
    <property type="entry name" value="Golgi alpha-mannosidase II"/>
    <property type="match status" value="1"/>
</dbReference>
<gene>
    <name evidence="6" type="ORF">FC695_14780</name>
</gene>
<dbReference type="SUPFAM" id="SSF51011">
    <property type="entry name" value="Glycosyl hydrolase domain"/>
    <property type="match status" value="1"/>
</dbReference>
<keyword evidence="3" id="KW-0326">Glycosidase</keyword>
<dbReference type="FunFam" id="2.60.40.1180:FF:000007">
    <property type="entry name" value="Sucrose isomerase"/>
    <property type="match status" value="1"/>
</dbReference>
<evidence type="ECO:0000313" key="6">
    <source>
        <dbReference type="EMBL" id="TKJ03114.1"/>
    </source>
</evidence>
<feature type="domain" description="Maltogenic amylase-like C-terminal" evidence="5">
    <location>
        <begin position="59"/>
        <end position="128"/>
    </location>
</feature>
<dbReference type="AlphaFoldDB" id="A0A9X9A9T3"/>
<evidence type="ECO:0000256" key="3">
    <source>
        <dbReference type="ARBA" id="ARBA00023295"/>
    </source>
</evidence>
<evidence type="ECO:0000259" key="4">
    <source>
        <dbReference type="Pfam" id="PF00128"/>
    </source>
</evidence>
<evidence type="ECO:0000259" key="5">
    <source>
        <dbReference type="Pfam" id="PF16657"/>
    </source>
</evidence>
<organism evidence="6 7">
    <name type="scientific">Bacillus cereus</name>
    <dbReference type="NCBI Taxonomy" id="1396"/>
    <lineage>
        <taxon>Bacteria</taxon>
        <taxon>Bacillati</taxon>
        <taxon>Bacillota</taxon>
        <taxon>Bacilli</taxon>
        <taxon>Bacillales</taxon>
        <taxon>Bacillaceae</taxon>
        <taxon>Bacillus</taxon>
        <taxon>Bacillus cereus group</taxon>
    </lineage>
</organism>
<dbReference type="GO" id="GO:0009313">
    <property type="term" value="P:oligosaccharide catabolic process"/>
    <property type="evidence" value="ECO:0007669"/>
    <property type="project" value="TreeGrafter"/>
</dbReference>
<protein>
    <submittedName>
        <fullName evidence="6">Glucohydrolase</fullName>
    </submittedName>
</protein>
<dbReference type="InterPro" id="IPR032091">
    <property type="entry name" value="Malt_amylase-like_C"/>
</dbReference>
<dbReference type="Gene3D" id="3.20.20.80">
    <property type="entry name" value="Glycosidases"/>
    <property type="match status" value="1"/>
</dbReference>
<keyword evidence="2" id="KW-0378">Hydrolase</keyword>
<comment type="caution">
    <text evidence="6">The sequence shown here is derived from an EMBL/GenBank/DDBJ whole genome shotgun (WGS) entry which is preliminary data.</text>
</comment>
<dbReference type="Pfam" id="PF00128">
    <property type="entry name" value="Alpha-amylase"/>
    <property type="match status" value="1"/>
</dbReference>
<proteinExistence type="inferred from homology"/>
<feature type="non-terminal residue" evidence="6">
    <location>
        <position position="1"/>
    </location>
</feature>
<dbReference type="PANTHER" id="PTHR10357:SF178">
    <property type="entry name" value="OLIGO-1,6-GLUCOSIDASE 3-RELATED"/>
    <property type="match status" value="1"/>
</dbReference>
<evidence type="ECO:0000256" key="1">
    <source>
        <dbReference type="ARBA" id="ARBA00008061"/>
    </source>
</evidence>
<comment type="similarity">
    <text evidence="1">Belongs to the glycosyl hydrolase 13 family.</text>
</comment>
<dbReference type="PANTHER" id="PTHR10357">
    <property type="entry name" value="ALPHA-AMYLASE FAMILY MEMBER"/>
    <property type="match status" value="1"/>
</dbReference>
<reference evidence="6 7" key="1">
    <citation type="journal article" date="2019" name="Environ. Microbiol.">
        <title>An active ?-lactamase is a part of an orchestrated cell wall stress resistance network of Bacillus subtilis and related rhizosphere species.</title>
        <authorList>
            <person name="Bucher T."/>
            <person name="Keren-Paz A."/>
            <person name="Hausser J."/>
            <person name="Olender T."/>
            <person name="Cytryn E."/>
            <person name="Kolodkin-Gal I."/>
        </authorList>
    </citation>
    <scope>NUCLEOTIDE SEQUENCE [LARGE SCALE GENOMIC DNA]</scope>
    <source>
        <strain evidence="6 7">I32</strain>
    </source>
</reference>